<dbReference type="EMBL" id="LGSR01000020">
    <property type="protein sequence ID" value="KOS19348.1"/>
    <property type="molecule type" value="Genomic_DNA"/>
</dbReference>
<evidence type="ECO:0000313" key="4">
    <source>
        <dbReference type="Proteomes" id="UP000053831"/>
    </source>
</evidence>
<evidence type="ECO:0000256" key="1">
    <source>
        <dbReference type="SAM" id="MobiDB-lite"/>
    </source>
</evidence>
<feature type="region of interest" description="Disordered" evidence="1">
    <location>
        <begin position="97"/>
        <end position="139"/>
    </location>
</feature>
<protein>
    <submittedName>
        <fullName evidence="3">Uncharacterized protein</fullName>
    </submittedName>
</protein>
<keyword evidence="2" id="KW-0472">Membrane</keyword>
<accession>A0A0M8MVE6</accession>
<reference evidence="3 4" key="1">
    <citation type="submission" date="2015-07" db="EMBL/GenBank/DDBJ databases">
        <title>The genome of the fungus Escovopsis weberi, a specialized disease agent of ant agriculture.</title>
        <authorList>
            <person name="de Man T.J."/>
            <person name="Stajich J.E."/>
            <person name="Kubicek C.P."/>
            <person name="Chenthamara K."/>
            <person name="Atanasova L."/>
            <person name="Druzhinina I.S."/>
            <person name="Birnbaum S."/>
            <person name="Barribeau S.M."/>
            <person name="Teiling C."/>
            <person name="Suen G."/>
            <person name="Currie C."/>
            <person name="Gerardo N.M."/>
        </authorList>
    </citation>
    <scope>NUCLEOTIDE SEQUENCE [LARGE SCALE GENOMIC DNA]</scope>
</reference>
<dbReference type="AlphaFoldDB" id="A0A0M8MVE6"/>
<keyword evidence="4" id="KW-1185">Reference proteome</keyword>
<feature type="transmembrane region" description="Helical" evidence="2">
    <location>
        <begin position="57"/>
        <end position="77"/>
    </location>
</feature>
<name>A0A0M8MVE6_ESCWE</name>
<proteinExistence type="predicted"/>
<gene>
    <name evidence="3" type="ORF">ESCO_000422</name>
</gene>
<organism evidence="3 4">
    <name type="scientific">Escovopsis weberi</name>
    <dbReference type="NCBI Taxonomy" id="150374"/>
    <lineage>
        <taxon>Eukaryota</taxon>
        <taxon>Fungi</taxon>
        <taxon>Dikarya</taxon>
        <taxon>Ascomycota</taxon>
        <taxon>Pezizomycotina</taxon>
        <taxon>Sordariomycetes</taxon>
        <taxon>Hypocreomycetidae</taxon>
        <taxon>Hypocreales</taxon>
        <taxon>Hypocreaceae</taxon>
        <taxon>Escovopsis</taxon>
    </lineage>
</organism>
<feature type="compositionally biased region" description="Basic and acidic residues" evidence="1">
    <location>
        <begin position="199"/>
        <end position="213"/>
    </location>
</feature>
<dbReference type="OrthoDB" id="5239590at2759"/>
<keyword evidence="2" id="KW-0812">Transmembrane</keyword>
<sequence length="236" mass="25830">MTVLHAGCTQKPEPGVTLGILGNLFSNNAVKIVPPSPTATINPDWFDQGPLTLGGKVGIAIGCIIFVLMLAGMAVIWRGKKRRRQFLRKIETQYANTNTNTKHNEGGGEGGGGWPSPQRDMGETPLSQRPLRGWDDSPMTLSTEKTFPRYFSPYSSQYNSPVSAQEGHQMAWPEPALGTPREIGIALADRHQWLQSPVEQDREKGKTRDDSCSHEYEMQHVDGVGGGFPSINQATS</sequence>
<evidence type="ECO:0000313" key="3">
    <source>
        <dbReference type="EMBL" id="KOS19348.1"/>
    </source>
</evidence>
<keyword evidence="2" id="KW-1133">Transmembrane helix</keyword>
<dbReference type="STRING" id="150374.A0A0M8MVE6"/>
<comment type="caution">
    <text evidence="3">The sequence shown here is derived from an EMBL/GenBank/DDBJ whole genome shotgun (WGS) entry which is preliminary data.</text>
</comment>
<dbReference type="Proteomes" id="UP000053831">
    <property type="component" value="Unassembled WGS sequence"/>
</dbReference>
<evidence type="ECO:0000256" key="2">
    <source>
        <dbReference type="SAM" id="Phobius"/>
    </source>
</evidence>
<feature type="region of interest" description="Disordered" evidence="1">
    <location>
        <begin position="192"/>
        <end position="213"/>
    </location>
</feature>